<dbReference type="InterPro" id="IPR002401">
    <property type="entry name" value="Cyt_P450_E_grp-I"/>
</dbReference>
<keyword evidence="6" id="KW-0812">Transmembrane</keyword>
<keyword evidence="8" id="KW-1185">Reference proteome</keyword>
<dbReference type="PRINTS" id="PR00463">
    <property type="entry name" value="EP450I"/>
</dbReference>
<dbReference type="Proteomes" id="UP000443090">
    <property type="component" value="Unassembled WGS sequence"/>
</dbReference>
<dbReference type="Pfam" id="PF00067">
    <property type="entry name" value="p450"/>
    <property type="match status" value="1"/>
</dbReference>
<proteinExistence type="inferred from homology"/>
<keyword evidence="5 7" id="KW-0503">Monooxygenase</keyword>
<organism evidence="7 8">
    <name type="scientific">Lachnellula occidentalis</name>
    <dbReference type="NCBI Taxonomy" id="215460"/>
    <lineage>
        <taxon>Eukaryota</taxon>
        <taxon>Fungi</taxon>
        <taxon>Dikarya</taxon>
        <taxon>Ascomycota</taxon>
        <taxon>Pezizomycotina</taxon>
        <taxon>Leotiomycetes</taxon>
        <taxon>Helotiales</taxon>
        <taxon>Lachnaceae</taxon>
        <taxon>Lachnellula</taxon>
    </lineage>
</organism>
<comment type="caution">
    <text evidence="7">The sequence shown here is derived from an EMBL/GenBank/DDBJ whole genome shotgun (WGS) entry which is preliminary data.</text>
</comment>
<dbReference type="GO" id="GO:0004497">
    <property type="term" value="F:monooxygenase activity"/>
    <property type="evidence" value="ECO:0007669"/>
    <property type="project" value="UniProtKB-KW"/>
</dbReference>
<dbReference type="SUPFAM" id="SSF48264">
    <property type="entry name" value="Cytochrome P450"/>
    <property type="match status" value="1"/>
</dbReference>
<dbReference type="GO" id="GO:0016705">
    <property type="term" value="F:oxidoreductase activity, acting on paired donors, with incorporation or reduction of molecular oxygen"/>
    <property type="evidence" value="ECO:0007669"/>
    <property type="project" value="InterPro"/>
</dbReference>
<dbReference type="Gene3D" id="1.10.630.10">
    <property type="entry name" value="Cytochrome P450"/>
    <property type="match status" value="1"/>
</dbReference>
<dbReference type="PANTHER" id="PTHR46300">
    <property type="entry name" value="P450, PUTATIVE (EUROFUNG)-RELATED-RELATED"/>
    <property type="match status" value="1"/>
</dbReference>
<evidence type="ECO:0000313" key="8">
    <source>
        <dbReference type="Proteomes" id="UP000443090"/>
    </source>
</evidence>
<protein>
    <submittedName>
        <fullName evidence="7">Cytochrome P450 monooxygenase</fullName>
    </submittedName>
</protein>
<dbReference type="GO" id="GO:0005506">
    <property type="term" value="F:iron ion binding"/>
    <property type="evidence" value="ECO:0007669"/>
    <property type="project" value="InterPro"/>
</dbReference>
<name>A0A8H8U7K9_9HELO</name>
<evidence type="ECO:0000256" key="2">
    <source>
        <dbReference type="ARBA" id="ARBA00022723"/>
    </source>
</evidence>
<evidence type="ECO:0000256" key="5">
    <source>
        <dbReference type="ARBA" id="ARBA00023033"/>
    </source>
</evidence>
<feature type="transmembrane region" description="Helical" evidence="6">
    <location>
        <begin position="20"/>
        <end position="41"/>
    </location>
</feature>
<evidence type="ECO:0000256" key="6">
    <source>
        <dbReference type="SAM" id="Phobius"/>
    </source>
</evidence>
<keyword evidence="6" id="KW-0472">Membrane</keyword>
<dbReference type="InterPro" id="IPR036396">
    <property type="entry name" value="Cyt_P450_sf"/>
</dbReference>
<evidence type="ECO:0000256" key="4">
    <source>
        <dbReference type="ARBA" id="ARBA00023004"/>
    </source>
</evidence>
<dbReference type="AlphaFoldDB" id="A0A8H8U7K9"/>
<dbReference type="GO" id="GO:0020037">
    <property type="term" value="F:heme binding"/>
    <property type="evidence" value="ECO:0007669"/>
    <property type="project" value="InterPro"/>
</dbReference>
<keyword evidence="4" id="KW-0408">Iron</keyword>
<evidence type="ECO:0000313" key="7">
    <source>
        <dbReference type="EMBL" id="TVY36874.1"/>
    </source>
</evidence>
<gene>
    <name evidence="7" type="primary">patI_5</name>
    <name evidence="7" type="ORF">LOCC1_G005623</name>
</gene>
<keyword evidence="3" id="KW-0560">Oxidoreductase</keyword>
<dbReference type="PANTHER" id="PTHR46300:SF2">
    <property type="entry name" value="CYTOCHROME P450 MONOOXYGENASE ALNH-RELATED"/>
    <property type="match status" value="1"/>
</dbReference>
<comment type="similarity">
    <text evidence="1">Belongs to the cytochrome P450 family.</text>
</comment>
<reference evidence="7 8" key="1">
    <citation type="submission" date="2018-05" db="EMBL/GenBank/DDBJ databases">
        <title>Genome sequencing and assembly of the regulated plant pathogen Lachnellula willkommii and related sister species for the development of diagnostic species identification markers.</title>
        <authorList>
            <person name="Giroux E."/>
            <person name="Bilodeau G."/>
        </authorList>
    </citation>
    <scope>NUCLEOTIDE SEQUENCE [LARGE SCALE GENOMIC DNA]</scope>
    <source>
        <strain evidence="7 8">CBS 160.35</strain>
    </source>
</reference>
<keyword evidence="2" id="KW-0479">Metal-binding</keyword>
<dbReference type="InterPro" id="IPR050364">
    <property type="entry name" value="Cytochrome_P450_fung"/>
</dbReference>
<dbReference type="InterPro" id="IPR001128">
    <property type="entry name" value="Cyt_P450"/>
</dbReference>
<accession>A0A8H8U7K9</accession>
<dbReference type="EMBL" id="QGMI01000773">
    <property type="protein sequence ID" value="TVY36874.1"/>
    <property type="molecule type" value="Genomic_DNA"/>
</dbReference>
<evidence type="ECO:0000256" key="1">
    <source>
        <dbReference type="ARBA" id="ARBA00010617"/>
    </source>
</evidence>
<keyword evidence="6" id="KW-1133">Transmembrane helix</keyword>
<dbReference type="OrthoDB" id="1103324at2759"/>
<evidence type="ECO:0000256" key="3">
    <source>
        <dbReference type="ARBA" id="ARBA00023002"/>
    </source>
</evidence>
<sequence length="535" mass="60791">MLAKQEIVARLNAWLPASMASFPMIETAVGVVLVYGLYRLLSIGSRDKRMPPGPATLPILGNLHQIPVTGMYKKFKDWGEEFGGIYSLKLASSNMIILYSRKAVHDLLDKRGLLYAERPRSYITDMVTHGDSLVFTGHTPVQKAKRKITTHYFSPRNLDEKVAPVQDADHMRRLTSSISCILVFGQRAPTYESFWGHFGEALEPGANPPVDEFPFLKYLPARLAPWKARAKFAGDAMQDIWFEARRRVDERRKNGDVRVSLADKLLDEYAEKGGSPLSKDELDHFFGLLVEGGAETTSSTMLTLILCLAMNPEVQVKARKELDANAKLVRLRSAALYQLYNQRRDEMASSQYSRAILIPRSAPVGIPHRVAEDDWYEGMLIPKDSTVFIPTWALHHSEKYGFEDPFAFKPERYASHPKLANDYAGSSDYNQRDKSIRHVRCIMTRYIQLTVCRQHITMVMGQWRIAAKVLWAFDIQAPIDPKTGQRFKLDPDAYVEGLLHGPAPFDVIFTPRSQKHMDVISSELPEAERFLKPYE</sequence>